<evidence type="ECO:0000313" key="4">
    <source>
        <dbReference type="Proteomes" id="UP000663090"/>
    </source>
</evidence>
<dbReference type="Proteomes" id="UP000663090">
    <property type="component" value="Chromosome"/>
</dbReference>
<evidence type="ECO:0000313" key="3">
    <source>
        <dbReference type="EMBL" id="QSQ16506.1"/>
    </source>
</evidence>
<dbReference type="InterPro" id="IPR008964">
    <property type="entry name" value="Invasin/intimin_cell_adhesion"/>
</dbReference>
<dbReference type="PROSITE" id="PS51257">
    <property type="entry name" value="PROKAR_LIPOPROTEIN"/>
    <property type="match status" value="1"/>
</dbReference>
<sequence>MRPGLASLVAFTSMVWLACSSPAPATLEFVDQNPPRPRLGEITTLRFRAVDSRGSPQAGTQVSFTLQSPVPGVELSPTEGTTNPGDGMVSVQIVARGGRVASAVVVASAGEGGEVKTVISPVIAFAGTNSSSRQLTFQCGSFSGDGSGLHHAIGAWDETRHLIAGVKLNCIAHVGDRNGDGIEGAQVSFLTEAGTIGPSATSVTDVVGNALVLYKSSLPLPLDVEPGEFTWNPTNDSTHTGEYIAPLWMHPFLWEENPVAAHGNTTPQPFVTRPEPRRADPIRPGITLNPRDNLVSLIAVTAGEEAFDDNNNNGQWDQGEPFVDLTEPFVDSNDNGTWDPNERFVDTNGDGRWNGKNGAFDASTLIWAQERIIWTGWPHALDRPETVRQLIPAPNSPPITIAHFSSARSTFLVADPWYNRIAQNSDGDGCKGGAEGPVEIEPFVTGVIAFTYPSYHVEQYIVSDRHDETQEPQPGPFPTAVNWKADATCTYTAAQLEGHKAFVPAPSLSGTVL</sequence>
<dbReference type="SUPFAM" id="SSF49373">
    <property type="entry name" value="Invasin/intimin cell-adhesion fragments"/>
    <property type="match status" value="1"/>
</dbReference>
<feature type="region of interest" description="Disordered" evidence="1">
    <location>
        <begin position="266"/>
        <end position="286"/>
    </location>
</feature>
<keyword evidence="2" id="KW-0732">Signal</keyword>
<reference evidence="3 4" key="1">
    <citation type="submission" date="2021-02" db="EMBL/GenBank/DDBJ databases">
        <title>De Novo genome assembly of isolated myxobacteria.</title>
        <authorList>
            <person name="Stevens D.C."/>
        </authorList>
    </citation>
    <scope>NUCLEOTIDE SEQUENCE [LARGE SCALE GENOMIC DNA]</scope>
    <source>
        <strain evidence="3 4">SCHIC003</strain>
    </source>
</reference>
<feature type="chain" id="PRO_5046602012" evidence="2">
    <location>
        <begin position="26"/>
        <end position="513"/>
    </location>
</feature>
<evidence type="ECO:0000256" key="1">
    <source>
        <dbReference type="SAM" id="MobiDB-lite"/>
    </source>
</evidence>
<gene>
    <name evidence="3" type="ORF">JY572_10855</name>
</gene>
<name>A0ABX7NDG3_9BACT</name>
<accession>A0ABX7NDG3</accession>
<evidence type="ECO:0000256" key="2">
    <source>
        <dbReference type="SAM" id="SignalP"/>
    </source>
</evidence>
<protein>
    <submittedName>
        <fullName evidence="3">Ig-like domain-containing protein</fullName>
    </submittedName>
</protein>
<feature type="signal peptide" evidence="2">
    <location>
        <begin position="1"/>
        <end position="25"/>
    </location>
</feature>
<organism evidence="3 4">
    <name type="scientific">Myxococcus landrumensis</name>
    <dbReference type="NCBI Taxonomy" id="2813577"/>
    <lineage>
        <taxon>Bacteria</taxon>
        <taxon>Pseudomonadati</taxon>
        <taxon>Myxococcota</taxon>
        <taxon>Myxococcia</taxon>
        <taxon>Myxococcales</taxon>
        <taxon>Cystobacterineae</taxon>
        <taxon>Myxococcaceae</taxon>
        <taxon>Myxococcus</taxon>
    </lineage>
</organism>
<proteinExistence type="predicted"/>
<dbReference type="EMBL" id="CP071091">
    <property type="protein sequence ID" value="QSQ16506.1"/>
    <property type="molecule type" value="Genomic_DNA"/>
</dbReference>
<keyword evidence="4" id="KW-1185">Reference proteome</keyword>